<dbReference type="RefSeq" id="WP_154529175.1">
    <property type="nucleotide sequence ID" value="NZ_VUNH01000009.1"/>
</dbReference>
<dbReference type="InterPro" id="IPR011761">
    <property type="entry name" value="ATP-grasp"/>
</dbReference>
<gene>
    <name evidence="12 15" type="primary">purD</name>
    <name evidence="15" type="ORF">FYJ74_08595</name>
</gene>
<dbReference type="NCBIfam" id="TIGR00877">
    <property type="entry name" value="purD"/>
    <property type="match status" value="1"/>
</dbReference>
<dbReference type="Proteomes" id="UP000473699">
    <property type="component" value="Unassembled WGS sequence"/>
</dbReference>
<dbReference type="SMART" id="SM01209">
    <property type="entry name" value="GARS_A"/>
    <property type="match status" value="1"/>
</dbReference>
<dbReference type="InterPro" id="IPR020561">
    <property type="entry name" value="PRibGlycinamid_synth_ATP-grasp"/>
</dbReference>
<evidence type="ECO:0000259" key="14">
    <source>
        <dbReference type="PROSITE" id="PS50975"/>
    </source>
</evidence>
<evidence type="ECO:0000256" key="6">
    <source>
        <dbReference type="ARBA" id="ARBA00022741"/>
    </source>
</evidence>
<dbReference type="PANTHER" id="PTHR43472:SF1">
    <property type="entry name" value="PHOSPHORIBOSYLAMINE--GLYCINE LIGASE, CHLOROPLASTIC"/>
    <property type="match status" value="1"/>
</dbReference>
<comment type="similarity">
    <text evidence="9 12">Belongs to the GARS family.</text>
</comment>
<evidence type="ECO:0000256" key="7">
    <source>
        <dbReference type="ARBA" id="ARBA00022755"/>
    </source>
</evidence>
<dbReference type="EMBL" id="VUNH01000009">
    <property type="protein sequence ID" value="MST56088.1"/>
    <property type="molecule type" value="Genomic_DNA"/>
</dbReference>
<comment type="cofactor">
    <cofactor evidence="1">
        <name>Mn(2+)</name>
        <dbReference type="ChEBI" id="CHEBI:29035"/>
    </cofactor>
</comment>
<sequence length="431" mass="45636">MDKKLNVLVIGGGGREHALVSACARSPRCGKLYAVPGNPGIAQEAECHALSVTDGAALAAFCQDRQIDLAIVGPEGPLAAGVADALRARGVAVFGPSGAGAQLEASKEFSKNFMARHRIPTADFYVCRTMDEAEEALSHFSSPYIVKASGLAAGKGVFVEPTLDGAREAARQMLVSKKLGAAGETLVIEEALPGRELSLMVVTDGTTYRLLSTSQDHKRLLDGDRGPNTGGMGAYAPAPWVTGELMDRVRREIIEPSVAALGKEKLDYRGVLYVGLMIAPDGTPKVLEYNVRLGDPETEVLLPLFEGDWVDLCWRVAQGELASFPWRKEKKNALCVILASAGYPAAASAAAEIHGLDAAGAVAGVTVFHAGTSAQDGKIMATGGRVLCVTATGETLQQARERAYEAVGKIRFQGMQYRNDIGHQVFEKKSV</sequence>
<organism evidence="15 16">
    <name type="scientific">Pyramidobacter porci</name>
    <dbReference type="NCBI Taxonomy" id="2605789"/>
    <lineage>
        <taxon>Bacteria</taxon>
        <taxon>Thermotogati</taxon>
        <taxon>Synergistota</taxon>
        <taxon>Synergistia</taxon>
        <taxon>Synergistales</taxon>
        <taxon>Dethiosulfovibrionaceae</taxon>
        <taxon>Pyramidobacter</taxon>
    </lineage>
</organism>
<keyword evidence="8 13" id="KW-0067">ATP-binding</keyword>
<dbReference type="InterPro" id="IPR037123">
    <property type="entry name" value="PRibGlycinamide_synth_C_sf"/>
</dbReference>
<dbReference type="InterPro" id="IPR000115">
    <property type="entry name" value="PRibGlycinamide_synth"/>
</dbReference>
<dbReference type="GO" id="GO:0009113">
    <property type="term" value="P:purine nucleobase biosynthetic process"/>
    <property type="evidence" value="ECO:0007669"/>
    <property type="project" value="InterPro"/>
</dbReference>
<comment type="pathway">
    <text evidence="3 12">Purine metabolism; IMP biosynthesis via de novo pathway; N(1)-(5-phospho-D-ribosyl)glycinamide from 5-phospho-alpha-D-ribose 1-diphosphate: step 2/2.</text>
</comment>
<dbReference type="FunFam" id="3.90.600.10:FF:000001">
    <property type="entry name" value="Trifunctional purine biosynthetic protein adenosine-3"/>
    <property type="match status" value="1"/>
</dbReference>
<evidence type="ECO:0000313" key="16">
    <source>
        <dbReference type="Proteomes" id="UP000473699"/>
    </source>
</evidence>
<dbReference type="Gene3D" id="3.30.1490.20">
    <property type="entry name" value="ATP-grasp fold, A domain"/>
    <property type="match status" value="1"/>
</dbReference>
<dbReference type="Pfam" id="PF02844">
    <property type="entry name" value="GARS_N"/>
    <property type="match status" value="1"/>
</dbReference>
<dbReference type="InterPro" id="IPR013815">
    <property type="entry name" value="ATP_grasp_subdomain_1"/>
</dbReference>
<dbReference type="EC" id="6.3.4.13" evidence="4 12"/>
<reference evidence="15 16" key="1">
    <citation type="submission" date="2019-08" db="EMBL/GenBank/DDBJ databases">
        <title>In-depth cultivation of the pig gut microbiome towards novel bacterial diversity and tailored functional studies.</title>
        <authorList>
            <person name="Wylensek D."/>
            <person name="Hitch T.C.A."/>
            <person name="Clavel T."/>
        </authorList>
    </citation>
    <scope>NUCLEOTIDE SEQUENCE [LARGE SCALE GENOMIC DNA]</scope>
    <source>
        <strain evidence="15 16">SM-530-WT-4B</strain>
    </source>
</reference>
<dbReference type="GO" id="GO:0005524">
    <property type="term" value="F:ATP binding"/>
    <property type="evidence" value="ECO:0007669"/>
    <property type="project" value="UniProtKB-UniRule"/>
</dbReference>
<dbReference type="InterPro" id="IPR020559">
    <property type="entry name" value="PRibGlycinamide_synth_CS"/>
</dbReference>
<dbReference type="InterPro" id="IPR016185">
    <property type="entry name" value="PreATP-grasp_dom_sf"/>
</dbReference>
<dbReference type="GO" id="GO:0006189">
    <property type="term" value="P:'de novo' IMP biosynthetic process"/>
    <property type="evidence" value="ECO:0007669"/>
    <property type="project" value="UniProtKB-UniRule"/>
</dbReference>
<dbReference type="AlphaFoldDB" id="A0A6L5YDD6"/>
<dbReference type="GO" id="GO:0004637">
    <property type="term" value="F:phosphoribosylamine-glycine ligase activity"/>
    <property type="evidence" value="ECO:0007669"/>
    <property type="project" value="UniProtKB-UniRule"/>
</dbReference>
<evidence type="ECO:0000313" key="15">
    <source>
        <dbReference type="EMBL" id="MST56088.1"/>
    </source>
</evidence>
<proteinExistence type="inferred from homology"/>
<dbReference type="InterPro" id="IPR020562">
    <property type="entry name" value="PRibGlycinamide_synth_N"/>
</dbReference>
<evidence type="ECO:0000256" key="10">
    <source>
        <dbReference type="ARBA" id="ARBA00042242"/>
    </source>
</evidence>
<dbReference type="SUPFAM" id="SSF52440">
    <property type="entry name" value="PreATP-grasp domain"/>
    <property type="match status" value="1"/>
</dbReference>
<dbReference type="Pfam" id="PF02843">
    <property type="entry name" value="GARS_C"/>
    <property type="match status" value="1"/>
</dbReference>
<evidence type="ECO:0000256" key="2">
    <source>
        <dbReference type="ARBA" id="ARBA00001946"/>
    </source>
</evidence>
<evidence type="ECO:0000256" key="1">
    <source>
        <dbReference type="ARBA" id="ARBA00001936"/>
    </source>
</evidence>
<evidence type="ECO:0000256" key="9">
    <source>
        <dbReference type="ARBA" id="ARBA00038345"/>
    </source>
</evidence>
<dbReference type="Gene3D" id="3.40.50.20">
    <property type="match status" value="1"/>
</dbReference>
<dbReference type="Gene3D" id="3.30.470.20">
    <property type="entry name" value="ATP-grasp fold, B domain"/>
    <property type="match status" value="1"/>
</dbReference>
<comment type="cofactor">
    <cofactor evidence="2">
        <name>Mg(2+)</name>
        <dbReference type="ChEBI" id="CHEBI:18420"/>
    </cofactor>
</comment>
<keyword evidence="16" id="KW-1185">Reference proteome</keyword>
<dbReference type="InterPro" id="IPR011054">
    <property type="entry name" value="Rudment_hybrid_motif"/>
</dbReference>
<dbReference type="PROSITE" id="PS50975">
    <property type="entry name" value="ATP_GRASP"/>
    <property type="match status" value="1"/>
</dbReference>
<evidence type="ECO:0000256" key="5">
    <source>
        <dbReference type="ARBA" id="ARBA00022598"/>
    </source>
</evidence>
<dbReference type="Pfam" id="PF01071">
    <property type="entry name" value="GARS_A"/>
    <property type="match status" value="1"/>
</dbReference>
<evidence type="ECO:0000256" key="4">
    <source>
        <dbReference type="ARBA" id="ARBA00013255"/>
    </source>
</evidence>
<evidence type="ECO:0000256" key="3">
    <source>
        <dbReference type="ARBA" id="ARBA00005174"/>
    </source>
</evidence>
<dbReference type="GO" id="GO:0046872">
    <property type="term" value="F:metal ion binding"/>
    <property type="evidence" value="ECO:0007669"/>
    <property type="project" value="InterPro"/>
</dbReference>
<feature type="domain" description="ATP-grasp" evidence="14">
    <location>
        <begin position="111"/>
        <end position="318"/>
    </location>
</feature>
<accession>A0A6L5YDD6</accession>
<evidence type="ECO:0000256" key="12">
    <source>
        <dbReference type="HAMAP-Rule" id="MF_00138"/>
    </source>
</evidence>
<dbReference type="PROSITE" id="PS00184">
    <property type="entry name" value="GARS"/>
    <property type="match status" value="1"/>
</dbReference>
<keyword evidence="5 12" id="KW-0436">Ligase</keyword>
<dbReference type="Gene3D" id="3.90.600.10">
    <property type="entry name" value="Phosphoribosylglycinamide synthetase, C-terminal domain"/>
    <property type="match status" value="1"/>
</dbReference>
<evidence type="ECO:0000256" key="13">
    <source>
        <dbReference type="PROSITE-ProRule" id="PRU00409"/>
    </source>
</evidence>
<protein>
    <recommendedName>
        <fullName evidence="4 12">Phosphoribosylamine--glycine ligase</fullName>
        <ecNumber evidence="4 12">6.3.4.13</ecNumber>
    </recommendedName>
    <alternativeName>
        <fullName evidence="12">GARS</fullName>
    </alternativeName>
    <alternativeName>
        <fullName evidence="10 12">Glycinamide ribonucleotide synthetase</fullName>
    </alternativeName>
    <alternativeName>
        <fullName evidence="11 12">Phosphoribosylglycinamide synthetase</fullName>
    </alternativeName>
</protein>
<dbReference type="PANTHER" id="PTHR43472">
    <property type="entry name" value="PHOSPHORIBOSYLAMINE--GLYCINE LIGASE"/>
    <property type="match status" value="1"/>
</dbReference>
<dbReference type="HAMAP" id="MF_00138">
    <property type="entry name" value="GARS"/>
    <property type="match status" value="1"/>
</dbReference>
<dbReference type="SUPFAM" id="SSF56059">
    <property type="entry name" value="Glutathione synthetase ATP-binding domain-like"/>
    <property type="match status" value="1"/>
</dbReference>
<evidence type="ECO:0000256" key="8">
    <source>
        <dbReference type="ARBA" id="ARBA00022840"/>
    </source>
</evidence>
<name>A0A6L5YDD6_9BACT</name>
<dbReference type="SMART" id="SM01210">
    <property type="entry name" value="GARS_C"/>
    <property type="match status" value="1"/>
</dbReference>
<dbReference type="InterPro" id="IPR020560">
    <property type="entry name" value="PRibGlycinamide_synth_C-dom"/>
</dbReference>
<dbReference type="UniPathway" id="UPA00074">
    <property type="reaction ID" value="UER00125"/>
</dbReference>
<evidence type="ECO:0000256" key="11">
    <source>
        <dbReference type="ARBA" id="ARBA00042864"/>
    </source>
</evidence>
<keyword evidence="7 12" id="KW-0658">Purine biosynthesis</keyword>
<keyword evidence="6 13" id="KW-0547">Nucleotide-binding</keyword>
<comment type="catalytic activity">
    <reaction evidence="12">
        <text>5-phospho-beta-D-ribosylamine + glycine + ATP = N(1)-(5-phospho-beta-D-ribosyl)glycinamide + ADP + phosphate + H(+)</text>
        <dbReference type="Rhea" id="RHEA:17453"/>
        <dbReference type="ChEBI" id="CHEBI:15378"/>
        <dbReference type="ChEBI" id="CHEBI:30616"/>
        <dbReference type="ChEBI" id="CHEBI:43474"/>
        <dbReference type="ChEBI" id="CHEBI:57305"/>
        <dbReference type="ChEBI" id="CHEBI:58681"/>
        <dbReference type="ChEBI" id="CHEBI:143788"/>
        <dbReference type="ChEBI" id="CHEBI:456216"/>
        <dbReference type="EC" id="6.3.4.13"/>
    </reaction>
</comment>
<dbReference type="SUPFAM" id="SSF51246">
    <property type="entry name" value="Rudiment single hybrid motif"/>
    <property type="match status" value="1"/>
</dbReference>
<comment type="caution">
    <text evidence="15">The sequence shown here is derived from an EMBL/GenBank/DDBJ whole genome shotgun (WGS) entry which is preliminary data.</text>
</comment>